<sequence length="181" mass="20270">MNTTKETVQAVFVQKENIEATGMLAFNQVLDQEAKDLEVKVKAIDDYFRLHDMPLSGMGKKMVEESEKNDLDWRLLPAVAVRESTGGKYDCVKVKNNPFGWGSCKINFNSVEEAIETVAMNLGGNNPNTERHYADKTTDQILKAYNPPSIVPNYVKQVKSIMNVIGKENIILNVPVSSYVL</sequence>
<evidence type="ECO:0000313" key="2">
    <source>
        <dbReference type="Proteomes" id="UP000034683"/>
    </source>
</evidence>
<protein>
    <submittedName>
        <fullName evidence="1">Uncharacterized protein</fullName>
    </submittedName>
</protein>
<organism evidence="1 2">
    <name type="scientific">Candidatus Nomurabacteria bacterium GW2011_GWA2_35_80</name>
    <dbReference type="NCBI Taxonomy" id="1618733"/>
    <lineage>
        <taxon>Bacteria</taxon>
        <taxon>Candidatus Nomuraibacteriota</taxon>
    </lineage>
</organism>
<dbReference type="Proteomes" id="UP000034683">
    <property type="component" value="Unassembled WGS sequence"/>
</dbReference>
<gene>
    <name evidence="1" type="ORF">UR92_C0012G0032</name>
</gene>
<evidence type="ECO:0000313" key="1">
    <source>
        <dbReference type="EMBL" id="KKP88154.1"/>
    </source>
</evidence>
<comment type="caution">
    <text evidence="1">The sequence shown here is derived from an EMBL/GenBank/DDBJ whole genome shotgun (WGS) entry which is preliminary data.</text>
</comment>
<proteinExistence type="predicted"/>
<dbReference type="AlphaFoldDB" id="A0A0G0D1P1"/>
<dbReference type="EMBL" id="LBRA01000012">
    <property type="protein sequence ID" value="KKP88154.1"/>
    <property type="molecule type" value="Genomic_DNA"/>
</dbReference>
<accession>A0A0G0D1P1</accession>
<reference evidence="1 2" key="1">
    <citation type="journal article" date="2015" name="Nature">
        <title>rRNA introns, odd ribosomes, and small enigmatic genomes across a large radiation of phyla.</title>
        <authorList>
            <person name="Brown C.T."/>
            <person name="Hug L.A."/>
            <person name="Thomas B.C."/>
            <person name="Sharon I."/>
            <person name="Castelle C.J."/>
            <person name="Singh A."/>
            <person name="Wilkins M.J."/>
            <person name="Williams K.H."/>
            <person name="Banfield J.F."/>
        </authorList>
    </citation>
    <scope>NUCLEOTIDE SEQUENCE [LARGE SCALE GENOMIC DNA]</scope>
</reference>
<name>A0A0G0D1P1_9BACT</name>